<evidence type="ECO:0000256" key="14">
    <source>
        <dbReference type="ARBA" id="ARBA00023137"/>
    </source>
</evidence>
<evidence type="ECO:0000259" key="20">
    <source>
        <dbReference type="Pfam" id="PF13807"/>
    </source>
</evidence>
<dbReference type="InterPro" id="IPR003856">
    <property type="entry name" value="LPS_length_determ_N"/>
</dbReference>
<dbReference type="PANTHER" id="PTHR32309">
    <property type="entry name" value="TYROSINE-PROTEIN KINASE"/>
    <property type="match status" value="1"/>
</dbReference>
<evidence type="ECO:0000256" key="8">
    <source>
        <dbReference type="ARBA" id="ARBA00022692"/>
    </source>
</evidence>
<organism evidence="21 22">
    <name type="scientific">Salinimicrobium flavum</name>
    <dbReference type="NCBI Taxonomy" id="1737065"/>
    <lineage>
        <taxon>Bacteria</taxon>
        <taxon>Pseudomonadati</taxon>
        <taxon>Bacteroidota</taxon>
        <taxon>Flavobacteriia</taxon>
        <taxon>Flavobacteriales</taxon>
        <taxon>Flavobacteriaceae</taxon>
        <taxon>Salinimicrobium</taxon>
    </lineage>
</organism>
<comment type="caution">
    <text evidence="21">The sequence shown here is derived from an EMBL/GenBank/DDBJ whole genome shotgun (WGS) entry which is preliminary data.</text>
</comment>
<evidence type="ECO:0000256" key="7">
    <source>
        <dbReference type="ARBA" id="ARBA00022679"/>
    </source>
</evidence>
<dbReference type="Pfam" id="PF13807">
    <property type="entry name" value="GNVR"/>
    <property type="match status" value="1"/>
</dbReference>
<keyword evidence="16" id="KW-0175">Coiled coil</keyword>
<keyword evidence="22" id="KW-1185">Reference proteome</keyword>
<keyword evidence="7" id="KW-0808">Transferase</keyword>
<evidence type="ECO:0000256" key="11">
    <source>
        <dbReference type="ARBA" id="ARBA00022840"/>
    </source>
</evidence>
<proteinExistence type="inferred from homology"/>
<evidence type="ECO:0000259" key="19">
    <source>
        <dbReference type="Pfam" id="PF13614"/>
    </source>
</evidence>
<feature type="domain" description="Tyrosine-protein kinase G-rich" evidence="20">
    <location>
        <begin position="455"/>
        <end position="526"/>
    </location>
</feature>
<keyword evidence="13 17" id="KW-0472">Membrane</keyword>
<dbReference type="NCBIfam" id="TIGR01007">
    <property type="entry name" value="eps_fam"/>
    <property type="match status" value="1"/>
</dbReference>
<dbReference type="Proteomes" id="UP001597468">
    <property type="component" value="Unassembled WGS sequence"/>
</dbReference>
<feature type="coiled-coil region" evidence="16">
    <location>
        <begin position="416"/>
        <end position="443"/>
    </location>
</feature>
<dbReference type="Pfam" id="PF13614">
    <property type="entry name" value="AAA_31"/>
    <property type="match status" value="1"/>
</dbReference>
<evidence type="ECO:0000256" key="15">
    <source>
        <dbReference type="ARBA" id="ARBA00051245"/>
    </source>
</evidence>
<dbReference type="CDD" id="cd05387">
    <property type="entry name" value="BY-kinase"/>
    <property type="match status" value="1"/>
</dbReference>
<feature type="domain" description="Polysaccharide chain length determinant N-terminal" evidence="18">
    <location>
        <begin position="13"/>
        <end position="110"/>
    </location>
</feature>
<evidence type="ECO:0000256" key="6">
    <source>
        <dbReference type="ARBA" id="ARBA00022519"/>
    </source>
</evidence>
<protein>
    <recommendedName>
        <fullName evidence="4">non-specific protein-tyrosine kinase</fullName>
        <ecNumber evidence="4">2.7.10.2</ecNumber>
    </recommendedName>
</protein>
<reference evidence="22" key="1">
    <citation type="journal article" date="2019" name="Int. J. Syst. Evol. Microbiol.">
        <title>The Global Catalogue of Microorganisms (GCM) 10K type strain sequencing project: providing services to taxonomists for standard genome sequencing and annotation.</title>
        <authorList>
            <consortium name="The Broad Institute Genomics Platform"/>
            <consortium name="The Broad Institute Genome Sequencing Center for Infectious Disease"/>
            <person name="Wu L."/>
            <person name="Ma J."/>
        </authorList>
    </citation>
    <scope>NUCLEOTIDE SEQUENCE [LARGE SCALE GENOMIC DNA]</scope>
    <source>
        <strain evidence="22">KCTC 42585</strain>
    </source>
</reference>
<keyword evidence="9" id="KW-0547">Nucleotide-binding</keyword>
<evidence type="ECO:0000256" key="3">
    <source>
        <dbReference type="ARBA" id="ARBA00008883"/>
    </source>
</evidence>
<evidence type="ECO:0000256" key="2">
    <source>
        <dbReference type="ARBA" id="ARBA00007316"/>
    </source>
</evidence>
<keyword evidence="12 17" id="KW-1133">Transmembrane helix</keyword>
<evidence type="ECO:0000256" key="5">
    <source>
        <dbReference type="ARBA" id="ARBA00022475"/>
    </source>
</evidence>
<dbReference type="Pfam" id="PF02706">
    <property type="entry name" value="Wzz"/>
    <property type="match status" value="1"/>
</dbReference>
<keyword evidence="10" id="KW-0418">Kinase</keyword>
<keyword evidence="6" id="KW-0997">Cell inner membrane</keyword>
<comment type="similarity">
    <text evidence="3">Belongs to the etk/wzc family.</text>
</comment>
<comment type="subcellular location">
    <subcellularLocation>
        <location evidence="1">Cell inner membrane</location>
        <topology evidence="1">Multi-pass membrane protein</topology>
    </subcellularLocation>
</comment>
<keyword evidence="11" id="KW-0067">ATP-binding</keyword>
<comment type="similarity">
    <text evidence="2">Belongs to the CpsD/CapB family.</text>
</comment>
<dbReference type="InterPro" id="IPR050445">
    <property type="entry name" value="Bact_polysacc_biosynth/exp"/>
</dbReference>
<dbReference type="InterPro" id="IPR025669">
    <property type="entry name" value="AAA_dom"/>
</dbReference>
<dbReference type="EC" id="2.7.10.2" evidence="4"/>
<evidence type="ECO:0000256" key="4">
    <source>
        <dbReference type="ARBA" id="ARBA00011903"/>
    </source>
</evidence>
<feature type="transmembrane region" description="Helical" evidence="17">
    <location>
        <begin position="28"/>
        <end position="46"/>
    </location>
</feature>
<evidence type="ECO:0000256" key="12">
    <source>
        <dbReference type="ARBA" id="ARBA00022989"/>
    </source>
</evidence>
<evidence type="ECO:0000313" key="22">
    <source>
        <dbReference type="Proteomes" id="UP001597468"/>
    </source>
</evidence>
<keyword evidence="8 17" id="KW-0812">Transmembrane</keyword>
<feature type="transmembrane region" description="Helical" evidence="17">
    <location>
        <begin position="505"/>
        <end position="524"/>
    </location>
</feature>
<dbReference type="InterPro" id="IPR005702">
    <property type="entry name" value="Wzc-like_C"/>
</dbReference>
<evidence type="ECO:0000256" key="9">
    <source>
        <dbReference type="ARBA" id="ARBA00022741"/>
    </source>
</evidence>
<dbReference type="EMBL" id="JBHULT010000005">
    <property type="protein sequence ID" value="MFD2516569.1"/>
    <property type="molecule type" value="Genomic_DNA"/>
</dbReference>
<evidence type="ECO:0000256" key="13">
    <source>
        <dbReference type="ARBA" id="ARBA00023136"/>
    </source>
</evidence>
<evidence type="ECO:0000256" key="10">
    <source>
        <dbReference type="ARBA" id="ARBA00022777"/>
    </source>
</evidence>
<keyword evidence="5" id="KW-1003">Cell membrane</keyword>
<dbReference type="InterPro" id="IPR027417">
    <property type="entry name" value="P-loop_NTPase"/>
</dbReference>
<feature type="domain" description="AAA" evidence="19">
    <location>
        <begin position="597"/>
        <end position="719"/>
    </location>
</feature>
<accession>A0ABW5ISF1</accession>
<comment type="catalytic activity">
    <reaction evidence="15">
        <text>L-tyrosyl-[protein] + ATP = O-phospho-L-tyrosyl-[protein] + ADP + H(+)</text>
        <dbReference type="Rhea" id="RHEA:10596"/>
        <dbReference type="Rhea" id="RHEA-COMP:10136"/>
        <dbReference type="Rhea" id="RHEA-COMP:20101"/>
        <dbReference type="ChEBI" id="CHEBI:15378"/>
        <dbReference type="ChEBI" id="CHEBI:30616"/>
        <dbReference type="ChEBI" id="CHEBI:46858"/>
        <dbReference type="ChEBI" id="CHEBI:61978"/>
        <dbReference type="ChEBI" id="CHEBI:456216"/>
        <dbReference type="EC" id="2.7.10.2"/>
    </reaction>
</comment>
<dbReference type="RefSeq" id="WP_380747777.1">
    <property type="nucleotide sequence ID" value="NZ_JBHULT010000005.1"/>
</dbReference>
<evidence type="ECO:0000256" key="17">
    <source>
        <dbReference type="SAM" id="Phobius"/>
    </source>
</evidence>
<sequence length="802" mass="90766">MSHQIHTPRPQEEEIDLREQLEIYLRRWPWFVAGITICIFVAFLYLRFTTPVYNTVATVIIKDEEKGGGSSELAAFADLGLLGGMGTASIENELGIFRSKRLMTNVARELNLHVRYYHTGSMPEVELFAERPFNIQLLVFETEKFEKMAAAEETEPLFFEITSDSTYVVSAEDSGFHKKMNFGEALSLPYAEISVTPNMAFTGNLSEATEKGSIKVIFGTVESAAAAYREHVQVNLTDKNSSLIELSLQDPVKSKARQILDQLIYEYNKEAIEDKNLVSQNTANFIEDRLQIITQELDSVETGKEQFKKENQLTNIEEESKVFIENANDFRNRQLEVETQLELTNTMINYLKSDVDGLLPSNLGFKEEGVGNIIQSYNLMVLERDRILSGSTERNPVVINLNNQIKQIRANVLQSLNNLRTSLQIAQNDLNSQEAKIEAQIAKVPSKEKEFRVIERQQSIKEALYLFLLQKREETSLSLAVTAPKAKIVDAAYSSKEPVSPKPKIIILAALIMGLLIPFLYIYLKNLLDNKIKDRKDIEEVTKEIPIVGEVPRIGRKDSDIIANNDRSVLAESFRILHTNLQYLLVNAGEKTEGNTIFVTSTVKGEGKTFVAFNTALTLAYSGKKVLLVGADLRNPQLQRYETEARSYLGVSDYLVNDSLILEELITRSKVHEDVHLLASGTIPPNPSELWRRKKAAIFFKELEGKYDYVIVDTAPCMLVTDTFLIHKYADVTLYVTRAGYTEKKLLNFALDAKKDGKLENISFVLNDVEAANFGYGNKYGYAYGEENESFWKKLRGKAAFW</sequence>
<dbReference type="Gene3D" id="3.40.50.300">
    <property type="entry name" value="P-loop containing nucleotide triphosphate hydrolases"/>
    <property type="match status" value="1"/>
</dbReference>
<evidence type="ECO:0000256" key="1">
    <source>
        <dbReference type="ARBA" id="ARBA00004429"/>
    </source>
</evidence>
<dbReference type="SUPFAM" id="SSF52540">
    <property type="entry name" value="P-loop containing nucleoside triphosphate hydrolases"/>
    <property type="match status" value="1"/>
</dbReference>
<evidence type="ECO:0000256" key="16">
    <source>
        <dbReference type="SAM" id="Coils"/>
    </source>
</evidence>
<keyword evidence="14" id="KW-0829">Tyrosine-protein kinase</keyword>
<name>A0ABW5ISF1_9FLAO</name>
<dbReference type="PANTHER" id="PTHR32309:SF13">
    <property type="entry name" value="FERRIC ENTEROBACTIN TRANSPORT PROTEIN FEPE"/>
    <property type="match status" value="1"/>
</dbReference>
<evidence type="ECO:0000313" key="21">
    <source>
        <dbReference type="EMBL" id="MFD2516569.1"/>
    </source>
</evidence>
<evidence type="ECO:0000259" key="18">
    <source>
        <dbReference type="Pfam" id="PF02706"/>
    </source>
</evidence>
<dbReference type="InterPro" id="IPR032807">
    <property type="entry name" value="GNVR"/>
</dbReference>
<gene>
    <name evidence="21" type="ORF">ACFSTG_01545</name>
</gene>